<dbReference type="Pfam" id="PF13556">
    <property type="entry name" value="HTH_30"/>
    <property type="match status" value="1"/>
</dbReference>
<dbReference type="PANTHER" id="PTHR33744">
    <property type="entry name" value="CARBOHYDRATE DIACID REGULATOR"/>
    <property type="match status" value="1"/>
</dbReference>
<sequence>MAIELSRLIEKVAHMDITLVAGEKGLSNCVTWVHMAETVEASDFLDGGQLAFTTGIGIGSEEELLSLVKSFYAKKVAGIIINIGPFIEAIPEEVKNFCNMYDFPLFVVPWKVHLAEIMRICCFAITKDEQRMMETSAAFKNAIFFPKQEELYVVPLSQRSFRVNWKYSVTVLKLNTTEPNKEARLESLCMSMENMIRHKNKNFAIFVNETELILVLANIKEEALLAEVKEIQRDINRFLMEGESVSMGVGRLTKSVRCLYKSYNQAKAIQRLQARGKIGADKVFYTKLGIYRLLMGIEDKEIIKDYYHHMLQPLIDYDRVNQTDLCQTLQCYLNNDGSVKDTAEELFVHRNTVNYKLNKVEEILEIEMSSLAARTELIIAFKLMDIM</sequence>
<evidence type="ECO:0000259" key="4">
    <source>
        <dbReference type="Pfam" id="PF17853"/>
    </source>
</evidence>
<dbReference type="InterPro" id="IPR012914">
    <property type="entry name" value="PucR_dom"/>
</dbReference>
<organism evidence="5 6">
    <name type="scientific">Agathobacter ruminis</name>
    <dbReference type="NCBI Taxonomy" id="1712665"/>
    <lineage>
        <taxon>Bacteria</taxon>
        <taxon>Bacillati</taxon>
        <taxon>Bacillota</taxon>
        <taxon>Clostridia</taxon>
        <taxon>Lachnospirales</taxon>
        <taxon>Lachnospiraceae</taxon>
        <taxon>Agathobacter</taxon>
    </lineage>
</organism>
<evidence type="ECO:0000313" key="6">
    <source>
        <dbReference type="Proteomes" id="UP000224563"/>
    </source>
</evidence>
<dbReference type="InterPro" id="IPR042070">
    <property type="entry name" value="PucR_C-HTH_sf"/>
</dbReference>
<feature type="domain" description="PucR C-terminal helix-turn-helix" evidence="3">
    <location>
        <begin position="325"/>
        <end position="382"/>
    </location>
</feature>
<dbReference type="Gene3D" id="1.10.10.2840">
    <property type="entry name" value="PucR C-terminal helix-turn-helix domain"/>
    <property type="match status" value="1"/>
</dbReference>
<feature type="domain" description="Purine catabolism PurC-like" evidence="2">
    <location>
        <begin position="16"/>
        <end position="120"/>
    </location>
</feature>
<evidence type="ECO:0000259" key="2">
    <source>
        <dbReference type="Pfam" id="PF07905"/>
    </source>
</evidence>
<feature type="domain" description="CdaR GGDEF-like" evidence="4">
    <location>
        <begin position="161"/>
        <end position="271"/>
    </location>
</feature>
<dbReference type="Pfam" id="PF07905">
    <property type="entry name" value="PucR"/>
    <property type="match status" value="1"/>
</dbReference>
<protein>
    <submittedName>
        <fullName evidence="5">PucR family transcriptional regulator</fullName>
    </submittedName>
</protein>
<comment type="similarity">
    <text evidence="1">Belongs to the CdaR family.</text>
</comment>
<dbReference type="Proteomes" id="UP000224563">
    <property type="component" value="Unassembled WGS sequence"/>
</dbReference>
<dbReference type="Pfam" id="PF17853">
    <property type="entry name" value="GGDEF_2"/>
    <property type="match status" value="1"/>
</dbReference>
<reference evidence="5 6" key="2">
    <citation type="submission" date="2017-10" db="EMBL/GenBank/DDBJ databases">
        <authorList>
            <person name="Banno H."/>
            <person name="Chua N.-H."/>
        </authorList>
    </citation>
    <scope>NUCLEOTIDE SEQUENCE [LARGE SCALE GENOMIC DNA]</scope>
    <source>
        <strain evidence="5 6">JK623</strain>
    </source>
</reference>
<keyword evidence="6" id="KW-1185">Reference proteome</keyword>
<dbReference type="InterPro" id="IPR025736">
    <property type="entry name" value="PucR_C-HTH_dom"/>
</dbReference>
<dbReference type="InterPro" id="IPR051448">
    <property type="entry name" value="CdaR-like_regulators"/>
</dbReference>
<evidence type="ECO:0000259" key="3">
    <source>
        <dbReference type="Pfam" id="PF13556"/>
    </source>
</evidence>
<evidence type="ECO:0000313" key="5">
    <source>
        <dbReference type="EMBL" id="PHU38364.1"/>
    </source>
</evidence>
<dbReference type="PANTHER" id="PTHR33744:SF1">
    <property type="entry name" value="DNA-BINDING TRANSCRIPTIONAL ACTIVATOR ADER"/>
    <property type="match status" value="1"/>
</dbReference>
<reference evidence="5 6" key="1">
    <citation type="submission" date="2017-10" db="EMBL/GenBank/DDBJ databases">
        <title>Resolving the taxonomy of Roseburia spp., Eubacterium rectale and Agathobacter spp. through phylogenomic analysis.</title>
        <authorList>
            <person name="Sheridan P.O."/>
            <person name="Walker A.W."/>
            <person name="Duncan S.H."/>
            <person name="Scott K.P."/>
            <person name="Toole P.W.O."/>
            <person name="Luis P."/>
            <person name="Flint H.J."/>
        </authorList>
    </citation>
    <scope>NUCLEOTIDE SEQUENCE [LARGE SCALE GENOMIC DNA]</scope>
    <source>
        <strain evidence="5 6">JK623</strain>
    </source>
</reference>
<accession>A0A2G3E524</accession>
<dbReference type="InterPro" id="IPR041522">
    <property type="entry name" value="CdaR_GGDEF"/>
</dbReference>
<dbReference type="EMBL" id="PDYG01000010">
    <property type="protein sequence ID" value="PHU38364.1"/>
    <property type="molecule type" value="Genomic_DNA"/>
</dbReference>
<proteinExistence type="inferred from homology"/>
<evidence type="ECO:0000256" key="1">
    <source>
        <dbReference type="ARBA" id="ARBA00006754"/>
    </source>
</evidence>
<dbReference type="RefSeq" id="WP_099385599.1">
    <property type="nucleotide sequence ID" value="NZ_JANSWH010000052.1"/>
</dbReference>
<dbReference type="AlphaFoldDB" id="A0A2G3E524"/>
<gene>
    <name evidence="5" type="ORF">CSX02_03135</name>
</gene>
<comment type="caution">
    <text evidence="5">The sequence shown here is derived from an EMBL/GenBank/DDBJ whole genome shotgun (WGS) entry which is preliminary data.</text>
</comment>
<name>A0A2G3E524_9FIRM</name>